<dbReference type="CDD" id="cd22842">
    <property type="entry name" value="Gal_Rha_Lectin_BGal"/>
    <property type="match status" value="1"/>
</dbReference>
<keyword evidence="7" id="KW-0732">Signal</keyword>
<dbReference type="PROSITE" id="PS50228">
    <property type="entry name" value="SUEL_LECTIN"/>
    <property type="match status" value="1"/>
</dbReference>
<dbReference type="InterPro" id="IPR048913">
    <property type="entry name" value="BetaGal_gal-bd"/>
</dbReference>
<keyword evidence="6" id="KW-0964">Secreted</keyword>
<dbReference type="InterPro" id="IPR001944">
    <property type="entry name" value="Glycoside_Hdrlase_35"/>
</dbReference>
<dbReference type="InterPro" id="IPR000922">
    <property type="entry name" value="Lectin_gal-bd_dom"/>
</dbReference>
<dbReference type="GO" id="GO:0005975">
    <property type="term" value="P:carbohydrate metabolic process"/>
    <property type="evidence" value="ECO:0007669"/>
    <property type="project" value="InterPro"/>
</dbReference>
<reference evidence="12 13" key="1">
    <citation type="submission" date="2020-08" db="EMBL/GenBank/DDBJ databases">
        <title>Plant Genome Project.</title>
        <authorList>
            <person name="Zhang R.-G."/>
        </authorList>
    </citation>
    <scope>NUCLEOTIDE SEQUENCE [LARGE SCALE GENOMIC DNA]</scope>
    <source>
        <strain evidence="12">WSP0</strain>
        <tissue evidence="12">Leaf</tissue>
    </source>
</reference>
<keyword evidence="13" id="KW-1185">Reference proteome</keyword>
<keyword evidence="10" id="KW-0326">Glycosidase</keyword>
<dbReference type="FunFam" id="2.60.120.260:FF:000050">
    <property type="entry name" value="Beta-galactosidase"/>
    <property type="match status" value="1"/>
</dbReference>
<dbReference type="InterPro" id="IPR008979">
    <property type="entry name" value="Galactose-bd-like_sf"/>
</dbReference>
<gene>
    <name evidence="12" type="ORF">RHGRI_017031</name>
</gene>
<evidence type="ECO:0000256" key="7">
    <source>
        <dbReference type="ARBA" id="ARBA00022729"/>
    </source>
</evidence>
<dbReference type="GO" id="GO:0030246">
    <property type="term" value="F:carbohydrate binding"/>
    <property type="evidence" value="ECO:0007669"/>
    <property type="project" value="InterPro"/>
</dbReference>
<comment type="subcellular location">
    <subcellularLocation>
        <location evidence="2">Secreted</location>
        <location evidence="2">Extracellular space</location>
        <location evidence="2">Apoplast</location>
    </subcellularLocation>
</comment>
<comment type="catalytic activity">
    <reaction evidence="1">
        <text>Hydrolysis of terminal non-reducing beta-D-galactose residues in beta-D-galactosides.</text>
        <dbReference type="EC" id="3.2.1.23"/>
    </reaction>
</comment>
<keyword evidence="8" id="KW-0378">Hydrolase</keyword>
<dbReference type="PRINTS" id="PR00742">
    <property type="entry name" value="GLHYDRLASE35"/>
</dbReference>
<evidence type="ECO:0000256" key="10">
    <source>
        <dbReference type="ARBA" id="ARBA00023295"/>
    </source>
</evidence>
<evidence type="ECO:0000256" key="3">
    <source>
        <dbReference type="ARBA" id="ARBA00009809"/>
    </source>
</evidence>
<evidence type="ECO:0000256" key="8">
    <source>
        <dbReference type="ARBA" id="ARBA00022801"/>
    </source>
</evidence>
<dbReference type="GO" id="GO:0048046">
    <property type="term" value="C:apoplast"/>
    <property type="evidence" value="ECO:0007669"/>
    <property type="project" value="UniProtKB-SubCell"/>
</dbReference>
<proteinExistence type="inferred from homology"/>
<dbReference type="Pfam" id="PF01301">
    <property type="entry name" value="Glyco_hydro_35"/>
    <property type="match status" value="1"/>
</dbReference>
<evidence type="ECO:0000313" key="12">
    <source>
        <dbReference type="EMBL" id="KAG5544470.1"/>
    </source>
</evidence>
<dbReference type="InterPro" id="IPR031330">
    <property type="entry name" value="Gly_Hdrlase_35_cat"/>
</dbReference>
<evidence type="ECO:0000256" key="6">
    <source>
        <dbReference type="ARBA" id="ARBA00022525"/>
    </source>
</evidence>
<evidence type="ECO:0000256" key="5">
    <source>
        <dbReference type="ARBA" id="ARBA00022523"/>
    </source>
</evidence>
<dbReference type="AlphaFoldDB" id="A0AAV6JWF4"/>
<protein>
    <recommendedName>
        <fullName evidence="4">beta-galactosidase</fullName>
        <ecNumber evidence="4">3.2.1.23</ecNumber>
    </recommendedName>
</protein>
<dbReference type="GO" id="GO:0004565">
    <property type="term" value="F:beta-galactosidase activity"/>
    <property type="evidence" value="ECO:0007669"/>
    <property type="project" value="UniProtKB-EC"/>
</dbReference>
<evidence type="ECO:0000256" key="2">
    <source>
        <dbReference type="ARBA" id="ARBA00004271"/>
    </source>
</evidence>
<dbReference type="Proteomes" id="UP000823749">
    <property type="component" value="Chromosome 6"/>
</dbReference>
<dbReference type="PANTHER" id="PTHR23421">
    <property type="entry name" value="BETA-GALACTOSIDASE RELATED"/>
    <property type="match status" value="1"/>
</dbReference>
<accession>A0AAV6JWF4</accession>
<keyword evidence="5" id="KW-0052">Apoplast</keyword>
<dbReference type="EMBL" id="JACTNZ010000006">
    <property type="protein sequence ID" value="KAG5544470.1"/>
    <property type="molecule type" value="Genomic_DNA"/>
</dbReference>
<dbReference type="Pfam" id="PF21467">
    <property type="entry name" value="BetaGal_gal-bd"/>
    <property type="match status" value="1"/>
</dbReference>
<dbReference type="SUPFAM" id="SSF49785">
    <property type="entry name" value="Galactose-binding domain-like"/>
    <property type="match status" value="2"/>
</dbReference>
<sequence length="418" mass="46628">MQIENEYQNIERAFHERGPPYVRWAAKMAVGLQTGVPWTMCKQDDAPNPVINTCNGMKCGQTFVGPNSPNKPSIWSENWTTFYQLYGKNTRTRSPEDIAYQVALFISKKYGSFVNYYMVTTQYNTRSTVPVTKLNTAERWKQFTEAVPNFGNTSLRSDTLLEQMNTTKDASDYLWFQRNSSSDDQPMLNVTSLAHVLHVFVNGLLVGSAHGTPTSSITLETKVSLNNGINNVSLLSVMVGLPTTFDAPGGTDPVVLYLGSMGKGEAWVNGQSIGRYWVSFTEPAGNPTQTWYNVPRSFLKPVGNLLVLLDEEYGNPLDIVIGTTRITKVCGHVSDSHPPSVTSWKGHYRFSKKHEKYQGRRPKVRLYCPRKTKISRITFASFGTPSGDCGSYAIGSCHSSNSRAIVEKVSFHLIICQI</sequence>
<organism evidence="12 13">
    <name type="scientific">Rhododendron griersonianum</name>
    <dbReference type="NCBI Taxonomy" id="479676"/>
    <lineage>
        <taxon>Eukaryota</taxon>
        <taxon>Viridiplantae</taxon>
        <taxon>Streptophyta</taxon>
        <taxon>Embryophyta</taxon>
        <taxon>Tracheophyta</taxon>
        <taxon>Spermatophyta</taxon>
        <taxon>Magnoliopsida</taxon>
        <taxon>eudicotyledons</taxon>
        <taxon>Gunneridae</taxon>
        <taxon>Pentapetalae</taxon>
        <taxon>asterids</taxon>
        <taxon>Ericales</taxon>
        <taxon>Ericaceae</taxon>
        <taxon>Ericoideae</taxon>
        <taxon>Rhodoreae</taxon>
        <taxon>Rhododendron</taxon>
    </lineage>
</organism>
<dbReference type="EC" id="3.2.1.23" evidence="4"/>
<comment type="caution">
    <text evidence="12">The sequence shown here is derived from an EMBL/GenBank/DDBJ whole genome shotgun (WGS) entry which is preliminary data.</text>
</comment>
<dbReference type="SUPFAM" id="SSF51445">
    <property type="entry name" value="(Trans)glycosidases"/>
    <property type="match status" value="1"/>
</dbReference>
<name>A0AAV6JWF4_9ERIC</name>
<dbReference type="InterPro" id="IPR017853">
    <property type="entry name" value="GH"/>
</dbReference>
<keyword evidence="9" id="KW-0325">Glycoprotein</keyword>
<evidence type="ECO:0000259" key="11">
    <source>
        <dbReference type="PROSITE" id="PS50228"/>
    </source>
</evidence>
<feature type="domain" description="SUEL-type lectin" evidence="11">
    <location>
        <begin position="358"/>
        <end position="418"/>
    </location>
</feature>
<evidence type="ECO:0000313" key="13">
    <source>
        <dbReference type="Proteomes" id="UP000823749"/>
    </source>
</evidence>
<evidence type="ECO:0000256" key="1">
    <source>
        <dbReference type="ARBA" id="ARBA00001412"/>
    </source>
</evidence>
<dbReference type="Gene3D" id="3.20.20.80">
    <property type="entry name" value="Glycosidases"/>
    <property type="match status" value="1"/>
</dbReference>
<evidence type="ECO:0000256" key="9">
    <source>
        <dbReference type="ARBA" id="ARBA00023180"/>
    </source>
</evidence>
<dbReference type="Gene3D" id="2.60.120.260">
    <property type="entry name" value="Galactose-binding domain-like"/>
    <property type="match status" value="1"/>
</dbReference>
<comment type="similarity">
    <text evidence="3">Belongs to the glycosyl hydrolase 35 family.</text>
</comment>
<evidence type="ECO:0000256" key="4">
    <source>
        <dbReference type="ARBA" id="ARBA00012756"/>
    </source>
</evidence>